<proteinExistence type="predicted"/>
<gene>
    <name evidence="1" type="ORF">Cvel_30811</name>
</gene>
<dbReference type="EMBL" id="CDMZ01003641">
    <property type="protein sequence ID" value="CEM47094.1"/>
    <property type="molecule type" value="Genomic_DNA"/>
</dbReference>
<accession>A0A0G4HRU5</accession>
<dbReference type="VEuPathDB" id="CryptoDB:Cvel_30811"/>
<evidence type="ECO:0000313" key="1">
    <source>
        <dbReference type="EMBL" id="CEM47094.1"/>
    </source>
</evidence>
<dbReference type="PANTHER" id="PTHR35106">
    <property type="entry name" value="BNAA07G25190D PROTEIN"/>
    <property type="match status" value="1"/>
</dbReference>
<dbReference type="PANTHER" id="PTHR35106:SF1">
    <property type="entry name" value="CHORD DOMAIN-CONTAINING PROTEIN"/>
    <property type="match status" value="1"/>
</dbReference>
<protein>
    <submittedName>
        <fullName evidence="1">Uncharacterized protein</fullName>
    </submittedName>
</protein>
<sequence>MIAEMIEPRSCRKCRYCKSDFDVNNNPEDACRRHKKEYVCRYHPEGEKYYAAVEENPKDAHWAGKFWDCCGEEDPQAPGCAVGRHVAYGEGL</sequence>
<reference evidence="1" key="1">
    <citation type="submission" date="2014-11" db="EMBL/GenBank/DDBJ databases">
        <authorList>
            <person name="Otto D Thomas"/>
            <person name="Naeem Raeece"/>
        </authorList>
    </citation>
    <scope>NUCLEOTIDE SEQUENCE</scope>
</reference>
<name>A0A0G4HRU5_9ALVE</name>
<dbReference type="AlphaFoldDB" id="A0A0G4HRU5"/>
<organism evidence="1">
    <name type="scientific">Chromera velia CCMP2878</name>
    <dbReference type="NCBI Taxonomy" id="1169474"/>
    <lineage>
        <taxon>Eukaryota</taxon>
        <taxon>Sar</taxon>
        <taxon>Alveolata</taxon>
        <taxon>Colpodellida</taxon>
        <taxon>Chromeraceae</taxon>
        <taxon>Chromera</taxon>
    </lineage>
</organism>